<gene>
    <name evidence="2" type="ORF">SCMC78_05800</name>
</gene>
<accession>A0AB33K6I0</accession>
<sequence length="196" mass="21555">MRRLDQWIHNAGDQTEDWMSKARTPAARSRIRRWARAETAGAVAALIDIALLVLAPIATLAFAIWFSVADIGRTDVYWWLWGIAVGVPLVGGTLMAVGGHRRLAACFADGYVSRGRVDRVIECPGSGDDTTSYELRVSAELPGGGVLRRKVYRDGSSPLRRVGGPIRFRHNTLDPEDLHDVLFDGFPGTEKKAVRS</sequence>
<dbReference type="EMBL" id="AP035884">
    <property type="protein sequence ID" value="BFP50773.1"/>
    <property type="molecule type" value="Genomic_DNA"/>
</dbReference>
<reference evidence="2" key="1">
    <citation type="submission" date="2024-07" db="EMBL/GenBank/DDBJ databases">
        <title>Complete genome sequences of cellulolytic bacteria, Kitasatospora sp. CMC57 and Streptomyces sp. CMC78, isolated from Japanese agricultural soil.</title>
        <authorList>
            <person name="Hashimoto T."/>
            <person name="Ito M."/>
            <person name="Iwamoto M."/>
            <person name="Fukahori D."/>
            <person name="Shoda T."/>
            <person name="Sakoda M."/>
            <person name="Morohoshi T."/>
            <person name="Mitsuboshi M."/>
            <person name="Nishizawa T."/>
        </authorList>
    </citation>
    <scope>NUCLEOTIDE SEQUENCE</scope>
    <source>
        <strain evidence="2">CMC78</strain>
    </source>
</reference>
<keyword evidence="1" id="KW-0472">Membrane</keyword>
<protein>
    <submittedName>
        <fullName evidence="2">Uncharacterized protein</fullName>
    </submittedName>
</protein>
<name>A0AB33K6I0_9ACTN</name>
<keyword evidence="1" id="KW-1133">Transmembrane helix</keyword>
<feature type="transmembrane region" description="Helical" evidence="1">
    <location>
        <begin position="78"/>
        <end position="97"/>
    </location>
</feature>
<feature type="transmembrane region" description="Helical" evidence="1">
    <location>
        <begin position="40"/>
        <end position="66"/>
    </location>
</feature>
<evidence type="ECO:0000313" key="2">
    <source>
        <dbReference type="EMBL" id="BFP50773.1"/>
    </source>
</evidence>
<organism evidence="2">
    <name type="scientific">Streptomyces sp. CMC78</name>
    <dbReference type="NCBI Taxonomy" id="3231512"/>
    <lineage>
        <taxon>Bacteria</taxon>
        <taxon>Bacillati</taxon>
        <taxon>Actinomycetota</taxon>
        <taxon>Actinomycetes</taxon>
        <taxon>Kitasatosporales</taxon>
        <taxon>Streptomycetaceae</taxon>
        <taxon>Streptomyces</taxon>
    </lineage>
</organism>
<keyword evidence="1" id="KW-0812">Transmembrane</keyword>
<dbReference type="KEGG" id="stcm:SCMC78_05800"/>
<dbReference type="AlphaFoldDB" id="A0AB33K6I0"/>
<evidence type="ECO:0000256" key="1">
    <source>
        <dbReference type="SAM" id="Phobius"/>
    </source>
</evidence>
<proteinExistence type="predicted"/>